<evidence type="ECO:0000313" key="1">
    <source>
        <dbReference type="EMBL" id="QHT83300.1"/>
    </source>
</evidence>
<dbReference type="Pfam" id="PF05315">
    <property type="entry name" value="ICEA"/>
    <property type="match status" value="1"/>
</dbReference>
<accession>A0A6C0HSD8</accession>
<dbReference type="EMBL" id="MN740007">
    <property type="protein sequence ID" value="QHT83300.1"/>
    <property type="molecule type" value="Genomic_DNA"/>
</dbReference>
<dbReference type="InterPro" id="IPR007979">
    <property type="entry name" value="NlaIII/ICEA1"/>
</dbReference>
<reference evidence="1" key="1">
    <citation type="journal article" date="2020" name="Nature">
        <title>Giant virus diversity and host interactions through global metagenomics.</title>
        <authorList>
            <person name="Schulz F."/>
            <person name="Roux S."/>
            <person name="Paez-Espino D."/>
            <person name="Jungbluth S."/>
            <person name="Walsh D.A."/>
            <person name="Denef V.J."/>
            <person name="McMahon K.D."/>
            <person name="Konstantinidis K.T."/>
            <person name="Eloe-Fadrosh E.A."/>
            <person name="Kyrpides N.C."/>
            <person name="Woyke T."/>
        </authorList>
    </citation>
    <scope>NUCLEOTIDE SEQUENCE</scope>
    <source>
        <strain evidence="1">GVMAG-M-3300023184-167</strain>
    </source>
</reference>
<protein>
    <recommendedName>
        <fullName evidence="2">HNH endonuclease</fullName>
    </recommendedName>
</protein>
<name>A0A6C0HSD8_9ZZZZ</name>
<organism evidence="1">
    <name type="scientific">viral metagenome</name>
    <dbReference type="NCBI Taxonomy" id="1070528"/>
    <lineage>
        <taxon>unclassified sequences</taxon>
        <taxon>metagenomes</taxon>
        <taxon>organismal metagenomes</taxon>
    </lineage>
</organism>
<sequence>MSHESKLEQLIGITDNFTKIVSTTEIKEKCPELYWGGNGLGDRLGKVNYSSISKIGEEIHVDTYSENDDKIPDEILNQFKDSIKGSKKGRSILGLFVYSIRKNTQQRSIRKDIRKNIRSLSCVVCGTHKTICDHKNDLYNDTRVLSLETQLFSDFQPLCNHCNLQKRQICKTEQQTGKVFSAKNIERYKCYHFDFPWEKKVFDKNDINCKNGTYWFDPVEFDKNIYYYSVGVIPIITEIKYKIKTNKLKLIA</sequence>
<proteinExistence type="predicted"/>
<evidence type="ECO:0008006" key="2">
    <source>
        <dbReference type="Google" id="ProtNLM"/>
    </source>
</evidence>
<dbReference type="AlphaFoldDB" id="A0A6C0HSD8"/>